<keyword evidence="4" id="KW-0808">Transferase</keyword>
<evidence type="ECO:0000256" key="5">
    <source>
        <dbReference type="ARBA" id="ARBA00022683"/>
    </source>
</evidence>
<evidence type="ECO:0000313" key="9">
    <source>
        <dbReference type="Proteomes" id="UP001500956"/>
    </source>
</evidence>
<keyword evidence="9" id="KW-1185">Reference proteome</keyword>
<evidence type="ECO:0000313" key="8">
    <source>
        <dbReference type="EMBL" id="GAA4723613.1"/>
    </source>
</evidence>
<keyword evidence="3 8" id="KW-0762">Sugar transport</keyword>
<evidence type="ECO:0000256" key="4">
    <source>
        <dbReference type="ARBA" id="ARBA00022679"/>
    </source>
</evidence>
<dbReference type="Pfam" id="PF00358">
    <property type="entry name" value="PTS_EIIA_1"/>
    <property type="match status" value="1"/>
</dbReference>
<evidence type="ECO:0000259" key="7">
    <source>
        <dbReference type="PROSITE" id="PS51093"/>
    </source>
</evidence>
<protein>
    <submittedName>
        <fullName evidence="8">PTS glucose transporter subunit IIA</fullName>
    </submittedName>
</protein>
<dbReference type="EMBL" id="BAABID010000006">
    <property type="protein sequence ID" value="GAA4723613.1"/>
    <property type="molecule type" value="Genomic_DNA"/>
</dbReference>
<dbReference type="RefSeq" id="WP_172151039.1">
    <property type="nucleotide sequence ID" value="NZ_BAABID010000006.1"/>
</dbReference>
<dbReference type="NCBIfam" id="TIGR00830">
    <property type="entry name" value="PTBA"/>
    <property type="match status" value="1"/>
</dbReference>
<dbReference type="PROSITE" id="PS51093">
    <property type="entry name" value="PTS_EIIA_TYPE_1"/>
    <property type="match status" value="1"/>
</dbReference>
<evidence type="ECO:0000256" key="2">
    <source>
        <dbReference type="ARBA" id="ARBA00022448"/>
    </source>
</evidence>
<dbReference type="InterPro" id="IPR001127">
    <property type="entry name" value="PTS_EIIA_1_perm"/>
</dbReference>
<evidence type="ECO:0000256" key="1">
    <source>
        <dbReference type="ARBA" id="ARBA00004496"/>
    </source>
</evidence>
<comment type="caution">
    <text evidence="8">The sequence shown here is derived from an EMBL/GenBank/DDBJ whole genome shotgun (WGS) entry which is preliminary data.</text>
</comment>
<dbReference type="InterPro" id="IPR011055">
    <property type="entry name" value="Dup_hybrid_motif"/>
</dbReference>
<dbReference type="SUPFAM" id="SSF51261">
    <property type="entry name" value="Duplicated hybrid motif"/>
    <property type="match status" value="1"/>
</dbReference>
<organism evidence="8 9">
    <name type="scientific">Isoptericola chiayiensis</name>
    <dbReference type="NCBI Taxonomy" id="579446"/>
    <lineage>
        <taxon>Bacteria</taxon>
        <taxon>Bacillati</taxon>
        <taxon>Actinomycetota</taxon>
        <taxon>Actinomycetes</taxon>
        <taxon>Micrococcales</taxon>
        <taxon>Promicromonosporaceae</taxon>
        <taxon>Isoptericola</taxon>
    </lineage>
</organism>
<sequence length="150" mass="15168">MPLTVRSPVAGRVIPTDEVPDPVFAGGLVGPGTAVEPTGDDVTAPVDGRVVKLHPHAFVVQSPDGPAVLVHLGIDTVQLGGEGFTLHVVEGDEVTAGDPVVTWSPAAVRDGGRSAACPVVVLEAPPEQVELLAAPGSDVSPGDPLLTLWA</sequence>
<feature type="domain" description="PTS EIIA type-1" evidence="7">
    <location>
        <begin position="21"/>
        <end position="123"/>
    </location>
</feature>
<gene>
    <name evidence="8" type="ORF">GCM10023216_11570</name>
</gene>
<name>A0ABP8Y934_9MICO</name>
<reference evidence="9" key="1">
    <citation type="journal article" date="2019" name="Int. J. Syst. Evol. Microbiol.">
        <title>The Global Catalogue of Microorganisms (GCM) 10K type strain sequencing project: providing services to taxonomists for standard genome sequencing and annotation.</title>
        <authorList>
            <consortium name="The Broad Institute Genomics Platform"/>
            <consortium name="The Broad Institute Genome Sequencing Center for Infectious Disease"/>
            <person name="Wu L."/>
            <person name="Ma J."/>
        </authorList>
    </citation>
    <scope>NUCLEOTIDE SEQUENCE [LARGE SCALE GENOMIC DNA]</scope>
    <source>
        <strain evidence="9">JCM 18063</strain>
    </source>
</reference>
<dbReference type="Proteomes" id="UP001500956">
    <property type="component" value="Unassembled WGS sequence"/>
</dbReference>
<keyword evidence="6" id="KW-0418">Kinase</keyword>
<dbReference type="PANTHER" id="PTHR45008">
    <property type="entry name" value="PTS SYSTEM GLUCOSE-SPECIFIC EIIA COMPONENT"/>
    <property type="match status" value="1"/>
</dbReference>
<dbReference type="Gene3D" id="2.70.70.10">
    <property type="entry name" value="Glucose Permease (Domain IIA)"/>
    <property type="match status" value="1"/>
</dbReference>
<comment type="subcellular location">
    <subcellularLocation>
        <location evidence="1">Cytoplasm</location>
    </subcellularLocation>
</comment>
<keyword evidence="5" id="KW-0598">Phosphotransferase system</keyword>
<keyword evidence="2" id="KW-0813">Transport</keyword>
<dbReference type="InterPro" id="IPR050890">
    <property type="entry name" value="PTS_EIIA_component"/>
</dbReference>
<dbReference type="PROSITE" id="PS00371">
    <property type="entry name" value="PTS_EIIA_TYPE_1_HIS"/>
    <property type="match status" value="1"/>
</dbReference>
<evidence type="ECO:0000256" key="6">
    <source>
        <dbReference type="ARBA" id="ARBA00022777"/>
    </source>
</evidence>
<accession>A0ABP8Y934</accession>
<proteinExistence type="predicted"/>
<dbReference type="PANTHER" id="PTHR45008:SF1">
    <property type="entry name" value="PTS SYSTEM GLUCOSE-SPECIFIC EIIA COMPONENT"/>
    <property type="match status" value="1"/>
</dbReference>
<evidence type="ECO:0000256" key="3">
    <source>
        <dbReference type="ARBA" id="ARBA00022597"/>
    </source>
</evidence>